<dbReference type="Pfam" id="PF05345">
    <property type="entry name" value="He_PIG"/>
    <property type="match status" value="6"/>
</dbReference>
<dbReference type="Gene3D" id="2.60.40.10">
    <property type="entry name" value="Immunoglobulins"/>
    <property type="match status" value="6"/>
</dbReference>
<name>D8M1X5_BLAHO</name>
<evidence type="ECO:0000313" key="3">
    <source>
        <dbReference type="EMBL" id="CBK22064.2"/>
    </source>
</evidence>
<dbReference type="GeneID" id="24919340"/>
<keyword evidence="2" id="KW-0812">Transmembrane</keyword>
<accession>D8M1X5</accession>
<dbReference type="OrthoDB" id="409136at2759"/>
<sequence>MDANPLFWIETIIKGNANSVLLIASLYRYWAAKRVNILVFSLACDEGQVGITIHRIYGANPVDEKMEIYRGFQSNGEKIHTETGRNSAYLESVIDLCILPTSHTIILSDTSSSGWNDGSYFYIEMDKIDVLHSRLEGKSRSEILFDPTYTISPKDSWRYTSTAQSTADWYHSVNPSWTAYAPGSFPQVSSNTRYYALSVTVPPMWDGYHSFELGVFSREGVVAYINGQEVMRKNLPIGPVNSNTQVTQLDSTSNYMRFIGSRTQYLSGASVLIAIEIHKDYNQTNPYADDFKAYLLPHQQNNDYRLYDGVATTASTSPSGLPVDNLFDNNPSTEWSAPIEPLIQVTYTFNYRRHEWFNTYSLTSSGSYPERDPTTWRLEGSKDGLTWNRIDYQSNYVFSGRRQTATFMVKSNRVSYNMLRLVIIKVRGATESIAQLSEFAIYASEGELLESGLTYETTEFTYMAAITEGFSIKPQSSGYLNFAINPALPAGITIDADSGEISGSTTETTEALSDYTVTATDSVSGTQGTAVLKLWFTNCNDDLHTRIDIVKYNQPGSDRESWRLSCDDQSEFSGEGLDGELMQVSRMCVPRTMCKLTLSDSMGDAWVKGSYVDITLYTKDISYHLGHAMVTDSDTYEVDINTDFLVSPGSDSIKIYKGSEFRENWVTDTAFQGDANWVAANTAPLIDRRQWYAFTTFMAPENVTDFDAYEVRFFCRAGVRMYVNGKERYLLNMENETLSATTSITGGSVSPYWHSFTGAIADLLTGSNTIAFDVVNAMGNLTADFDVSVYLTVSSQSISYTEEVTTESSRSSGSYPVDRIADSDWDSYTLIPRTSSTDQQWVGIRYRDDARRLINYYCVTCNPDTSGFDPTEWDFVASNSDVNIANWTVLDTRKNVRFTKRSQRLCFSAETTEAYNMYRLVMKANRNIYPTNAFAVSELELYSTALIPTQPFAYQFTTVKGYKNLPFPVLTTLASVGEVTVSPALPSGLSLDKYTGRIAGTPTVATVGATTSYTLTNNVNGQTENFQLNLIIDICSSPKVPFYVYVADTGALGPKMSVKVTKGAEVLLEVPSMPMYEEMYYPICTEPGLINIEMGGESNWGMYYVDLLTEDRTSVFHSSKLALTTTTVYPFYQVRPSSAWKYTYDAVTDANWAAPEFSDAAWKQSNDGVFEDLTGSTAQYYRSTFTVSSLTDVNAVMYRVRVNAGAIVYINGHEVHRVNMPSGTPTSQTLASSQFLTPQIVSGSATTVSSLLQEGTNHFAIEIHGWSNTRVKNNFYATLHLSYNTTSAMLEGTPSSDIMTSDNHNYLKAFDFIDNTYFISGPRCETAEVRWTYPLGSRYAVNSYRVYSFYGACVNQFPSEWALEGSNNGVTWTMVDYMTDIMAGFGGSIITREFMATSNFNQYRLRVTSCRNSGDISCKTGLYLNEFSLFHTPLDYSKVCEGDLVFEPALVNSYSFGSCPSGYTGYRRRLCQSSLEFGPIENFCSPVAPSYLAYPQMSYDLTVGLEISSPLKPTAICVACTFSSSPQLPSGLSLNSATGAITGMAHNETRAYYYTITGRNTAGSISTAISISVVSSGATCAADVAGGWTPIVAGSTATRNCSNPLYYTGNMTRECLATSPPTWGPVINNCVLLPPTITYPVTNVTLEKNVEMSIIKPTLFGAEIQSIQITPSLPAGLYFQPTTGIISGAPSEKNVQGTVYNITITNPAGSDTTQLTIYITSLTCPVDGDWPETDRGEKAWKSCGADKVGEWYRQCSNANPPAWETAVNTCVYAAPVISYPNPALSLFKGVAMASQTPTVQGRVTSWSADKALPSGVTLNTGTGVISGTPTASMPVTVYTITASNEDNSGTTTITITVDTLKCATDGEWTETEQGNTLELPCADPTNMEGKRTRTCSLSGSSAVWGAVQDTCKYRQPVISYRSSITAYKDEAITPMEPTRQYRIDSFSITPALPAGLSLAATTGIISGTPTEASAQTQYTVRATNQDAEGQTTLSIVVIMPVCSANGGWPETERGKTAYLLCDGQSGVRTRVCGEKTDRNPAWKDADASMCIANPEKAKPGEGKSFIRFEIQFAGITAASVGAYEQEMMRVLLVEGVQALGVGSAQVVVQSVGGGEVSVLATGVIVSFRVETESANVDTVRSELESYVNTKKTYGNALKKLGGSFASVSCSLDVNSFRVKKYSSMNAVVVVLIILLVIFLCMFGALAFFYIHIRRSPKKAGGLKQLRGESYIPAGNVGTTYGSYNHTERRSPVVSDGESDEDEDDYRPKKKRQQQQQQQRRYSSEEESEEEYRPKRKSKKASV</sequence>
<keyword evidence="4" id="KW-1185">Reference proteome</keyword>
<dbReference type="GO" id="GO:0016020">
    <property type="term" value="C:membrane"/>
    <property type="evidence" value="ECO:0007669"/>
    <property type="project" value="InterPro"/>
</dbReference>
<dbReference type="SUPFAM" id="SSF49785">
    <property type="entry name" value="Galactose-binding domain-like"/>
    <property type="match status" value="3"/>
</dbReference>
<dbReference type="GO" id="GO:0005509">
    <property type="term" value="F:calcium ion binding"/>
    <property type="evidence" value="ECO:0007669"/>
    <property type="project" value="InterPro"/>
</dbReference>
<feature type="compositionally biased region" description="Basic residues" evidence="1">
    <location>
        <begin position="2293"/>
        <end position="2302"/>
    </location>
</feature>
<evidence type="ECO:0000256" key="1">
    <source>
        <dbReference type="SAM" id="MobiDB-lite"/>
    </source>
</evidence>
<feature type="region of interest" description="Disordered" evidence="1">
    <location>
        <begin position="2238"/>
        <end position="2302"/>
    </location>
</feature>
<dbReference type="RefSeq" id="XP_012896112.1">
    <property type="nucleotide sequence ID" value="XM_013040658.1"/>
</dbReference>
<keyword evidence="2" id="KW-0472">Membrane</keyword>
<evidence type="ECO:0000256" key="2">
    <source>
        <dbReference type="SAM" id="Phobius"/>
    </source>
</evidence>
<dbReference type="InterPro" id="IPR013783">
    <property type="entry name" value="Ig-like_fold"/>
</dbReference>
<dbReference type="Gene3D" id="2.60.120.260">
    <property type="entry name" value="Galactose-binding domain-like"/>
    <property type="match status" value="3"/>
</dbReference>
<organism evidence="3">
    <name type="scientific">Blastocystis hominis</name>
    <dbReference type="NCBI Taxonomy" id="12968"/>
    <lineage>
        <taxon>Eukaryota</taxon>
        <taxon>Sar</taxon>
        <taxon>Stramenopiles</taxon>
        <taxon>Bigyra</taxon>
        <taxon>Opalozoa</taxon>
        <taxon>Opalinata</taxon>
        <taxon>Blastocystidae</taxon>
        <taxon>Blastocystis</taxon>
    </lineage>
</organism>
<protein>
    <submittedName>
        <fullName evidence="3">Uncharacterized protein</fullName>
    </submittedName>
</protein>
<reference evidence="3" key="1">
    <citation type="submission" date="2010-02" db="EMBL/GenBank/DDBJ databases">
        <title>Sequencing and annotation of the Blastocystis hominis genome.</title>
        <authorList>
            <person name="Wincker P."/>
        </authorList>
    </citation>
    <scope>NUCLEOTIDE SEQUENCE</scope>
    <source>
        <strain evidence="3">Singapore isolate B</strain>
    </source>
</reference>
<evidence type="ECO:0000313" key="4">
    <source>
        <dbReference type="Proteomes" id="UP000008312"/>
    </source>
</evidence>
<dbReference type="InParanoid" id="D8M1X5"/>
<dbReference type="SUPFAM" id="SSF49313">
    <property type="entry name" value="Cadherin-like"/>
    <property type="match status" value="2"/>
</dbReference>
<gene>
    <name evidence="3" type="ORF">GSBLH_T00002134001</name>
</gene>
<keyword evidence="2" id="KW-1133">Transmembrane helix</keyword>
<dbReference type="EMBL" id="FN668646">
    <property type="protein sequence ID" value="CBK22064.2"/>
    <property type="molecule type" value="Genomic_DNA"/>
</dbReference>
<dbReference type="InterPro" id="IPR008979">
    <property type="entry name" value="Galactose-bd-like_sf"/>
</dbReference>
<dbReference type="Proteomes" id="UP000008312">
    <property type="component" value="Unassembled WGS sequence"/>
</dbReference>
<dbReference type="InterPro" id="IPR015919">
    <property type="entry name" value="Cadherin-like_sf"/>
</dbReference>
<proteinExistence type="predicted"/>
<feature type="transmembrane region" description="Helical" evidence="2">
    <location>
        <begin position="2186"/>
        <end position="2210"/>
    </location>
</feature>